<dbReference type="AlphaFoldDB" id="A0A0A9WGZ7"/>
<dbReference type="InterPro" id="IPR040676">
    <property type="entry name" value="DUF5641"/>
</dbReference>
<reference evidence="3" key="1">
    <citation type="journal article" date="2014" name="PLoS ONE">
        <title>Transcriptome-Based Identification of ABC Transporters in the Western Tarnished Plant Bug Lygus hesperus.</title>
        <authorList>
            <person name="Hull J.J."/>
            <person name="Chaney K."/>
            <person name="Geib S.M."/>
            <person name="Fabrick J.A."/>
            <person name="Brent C.S."/>
            <person name="Walsh D."/>
            <person name="Lavine L.C."/>
        </authorList>
    </citation>
    <scope>NUCLEOTIDE SEQUENCE</scope>
</reference>
<accession>A0A0A9WGZ7</accession>
<gene>
    <name evidence="3" type="primary">qseB_0</name>
    <name evidence="2" type="synonym">qseB_1</name>
    <name evidence="2" type="ORF">CM83_51476</name>
    <name evidence="3" type="ORF">CM83_51478</name>
</gene>
<name>A0A0A9WGZ7_LYGHE</name>
<evidence type="ECO:0000313" key="2">
    <source>
        <dbReference type="EMBL" id="JAG04103.1"/>
    </source>
</evidence>
<feature type="non-terminal residue" evidence="3">
    <location>
        <position position="1"/>
    </location>
</feature>
<dbReference type="PANTHER" id="PTHR47331">
    <property type="entry name" value="PHD-TYPE DOMAIN-CONTAINING PROTEIN"/>
    <property type="match status" value="1"/>
</dbReference>
<dbReference type="EMBL" id="GBHO01039501">
    <property type="protein sequence ID" value="JAG04103.1"/>
    <property type="molecule type" value="Transcribed_RNA"/>
</dbReference>
<proteinExistence type="predicted"/>
<evidence type="ECO:0000259" key="1">
    <source>
        <dbReference type="Pfam" id="PF18701"/>
    </source>
</evidence>
<dbReference type="Pfam" id="PF18701">
    <property type="entry name" value="DUF5641"/>
    <property type="match status" value="1"/>
</dbReference>
<feature type="domain" description="DUF5641" evidence="1">
    <location>
        <begin position="52"/>
        <end position="116"/>
    </location>
</feature>
<protein>
    <submittedName>
        <fullName evidence="3">Transcriptional regulatory protein qseB</fullName>
    </submittedName>
</protein>
<organism evidence="3">
    <name type="scientific">Lygus hesperus</name>
    <name type="common">Western plant bug</name>
    <dbReference type="NCBI Taxonomy" id="30085"/>
    <lineage>
        <taxon>Eukaryota</taxon>
        <taxon>Metazoa</taxon>
        <taxon>Ecdysozoa</taxon>
        <taxon>Arthropoda</taxon>
        <taxon>Hexapoda</taxon>
        <taxon>Insecta</taxon>
        <taxon>Pterygota</taxon>
        <taxon>Neoptera</taxon>
        <taxon>Paraneoptera</taxon>
        <taxon>Hemiptera</taxon>
        <taxon>Heteroptera</taxon>
        <taxon>Panheteroptera</taxon>
        <taxon>Cimicomorpha</taxon>
        <taxon>Miridae</taxon>
        <taxon>Mirini</taxon>
        <taxon>Lygus</taxon>
    </lineage>
</organism>
<reference evidence="3" key="2">
    <citation type="submission" date="2014-07" db="EMBL/GenBank/DDBJ databases">
        <authorList>
            <person name="Hull J."/>
        </authorList>
    </citation>
    <scope>NUCLEOTIDE SEQUENCE</scope>
</reference>
<evidence type="ECO:0000313" key="3">
    <source>
        <dbReference type="EMBL" id="JAG04105.1"/>
    </source>
</evidence>
<dbReference type="PANTHER" id="PTHR47331:SF1">
    <property type="entry name" value="GAG-LIKE PROTEIN"/>
    <property type="match status" value="1"/>
</dbReference>
<dbReference type="EMBL" id="GBHO01039499">
    <property type="protein sequence ID" value="JAG04105.1"/>
    <property type="molecule type" value="Transcribed_RNA"/>
</dbReference>
<sequence>KSLKIPKQRRCRRRKGQAVSSTEFFNAKSHCFWLVQRHYYPEPFKLNPFEYLRHLWNRWCAEYLSSLQVRQKWYNHHQDLKVGSVVIVRDTRTAPSCWSLGRVTAIHPGADGTVRRPFRHQVDSSNARP</sequence>